<accession>A0A8T2NIB5</accession>
<comment type="caution">
    <text evidence="1">The sequence shown here is derived from an EMBL/GenBank/DDBJ whole genome shotgun (WGS) entry which is preliminary data.</text>
</comment>
<dbReference type="AlphaFoldDB" id="A0A8T2NIB5"/>
<evidence type="ECO:0000313" key="2">
    <source>
        <dbReference type="Proteomes" id="UP000824540"/>
    </source>
</evidence>
<dbReference type="EMBL" id="JAFBMS010000046">
    <property type="protein sequence ID" value="KAG9340115.1"/>
    <property type="molecule type" value="Genomic_DNA"/>
</dbReference>
<name>A0A8T2NIB5_9TELE</name>
<reference evidence="1" key="1">
    <citation type="thesis" date="2021" institute="BYU ScholarsArchive" country="Provo, UT, USA">
        <title>Applications of and Algorithms for Genome Assembly and Genomic Analyses with an Emphasis on Marine Teleosts.</title>
        <authorList>
            <person name="Pickett B.D."/>
        </authorList>
    </citation>
    <scope>NUCLEOTIDE SEQUENCE</scope>
    <source>
        <strain evidence="1">HI-2016</strain>
    </source>
</reference>
<keyword evidence="2" id="KW-1185">Reference proteome</keyword>
<organism evidence="1 2">
    <name type="scientific">Albula glossodonta</name>
    <name type="common">roundjaw bonefish</name>
    <dbReference type="NCBI Taxonomy" id="121402"/>
    <lineage>
        <taxon>Eukaryota</taxon>
        <taxon>Metazoa</taxon>
        <taxon>Chordata</taxon>
        <taxon>Craniata</taxon>
        <taxon>Vertebrata</taxon>
        <taxon>Euteleostomi</taxon>
        <taxon>Actinopterygii</taxon>
        <taxon>Neopterygii</taxon>
        <taxon>Teleostei</taxon>
        <taxon>Albuliformes</taxon>
        <taxon>Albulidae</taxon>
        <taxon>Albula</taxon>
    </lineage>
</organism>
<sequence length="176" mass="19319">MTTCETQSCSNTSPSLSKVRTPLFRSAFQFAHGNIEESALAISPRHPEGFTRGTFSGYICGAPRRTQIDSSSERAHSPVCARSIQAELYGTRAAPKRLMCWRLAAAALHGNDVIDPQSLLLKHDPRWQIGETLGQAACGHAFRVATAEKVSVCYFSPGLPRRQTTRDFHYSFGSMA</sequence>
<proteinExistence type="predicted"/>
<protein>
    <submittedName>
        <fullName evidence="1">Uncharacterized protein</fullName>
    </submittedName>
</protein>
<gene>
    <name evidence="1" type="ORF">JZ751_022041</name>
</gene>
<evidence type="ECO:0000313" key="1">
    <source>
        <dbReference type="EMBL" id="KAG9340115.1"/>
    </source>
</evidence>
<dbReference type="Proteomes" id="UP000824540">
    <property type="component" value="Unassembled WGS sequence"/>
</dbReference>